<dbReference type="InterPro" id="IPR003439">
    <property type="entry name" value="ABC_transporter-like_ATP-bd"/>
</dbReference>
<dbReference type="FunFam" id="3.40.50.300:FF:000838">
    <property type="entry name" value="ABC multidrug transporter (Eurofung)"/>
    <property type="match status" value="1"/>
</dbReference>
<feature type="domain" description="ABC transporter" evidence="10">
    <location>
        <begin position="1175"/>
        <end position="1404"/>
    </location>
</feature>
<dbReference type="InterPro" id="IPR003593">
    <property type="entry name" value="AAA+_ATPase"/>
</dbReference>
<evidence type="ECO:0000256" key="3">
    <source>
        <dbReference type="ARBA" id="ARBA00022475"/>
    </source>
</evidence>
<feature type="transmembrane region" description="Helical" evidence="9">
    <location>
        <begin position="458"/>
        <end position="484"/>
    </location>
</feature>
<keyword evidence="12" id="KW-0378">Hydrolase</keyword>
<organism evidence="12 13">
    <name type="scientific">Polychaeton citri CBS 116435</name>
    <dbReference type="NCBI Taxonomy" id="1314669"/>
    <lineage>
        <taxon>Eukaryota</taxon>
        <taxon>Fungi</taxon>
        <taxon>Dikarya</taxon>
        <taxon>Ascomycota</taxon>
        <taxon>Pezizomycotina</taxon>
        <taxon>Dothideomycetes</taxon>
        <taxon>Dothideomycetidae</taxon>
        <taxon>Capnodiales</taxon>
        <taxon>Capnodiaceae</taxon>
        <taxon>Polychaeton</taxon>
    </lineage>
</organism>
<dbReference type="FunFam" id="1.20.1560.10:FF:000066">
    <property type="entry name" value="ABC multidrug transporter (Eurofung)"/>
    <property type="match status" value="1"/>
</dbReference>
<evidence type="ECO:0000256" key="2">
    <source>
        <dbReference type="ARBA" id="ARBA00022448"/>
    </source>
</evidence>
<keyword evidence="4 9" id="KW-0812">Transmembrane</keyword>
<dbReference type="Pfam" id="PF00005">
    <property type="entry name" value="ABC_tran"/>
    <property type="match status" value="2"/>
</dbReference>
<keyword evidence="3" id="KW-1003">Cell membrane</keyword>
<keyword evidence="7 9" id="KW-1133">Transmembrane helix</keyword>
<keyword evidence="13" id="KW-1185">Reference proteome</keyword>
<keyword evidence="2" id="KW-0813">Transport</keyword>
<protein>
    <submittedName>
        <fullName evidence="12">P-loop containing nucleoside triphosphate hydrolase protein</fullName>
    </submittedName>
</protein>
<dbReference type="PANTHER" id="PTHR24223:SF404">
    <property type="entry name" value="ABC MULTIDRUG TRANSPORTER (EUROFUNG)-RELATED"/>
    <property type="match status" value="1"/>
</dbReference>
<dbReference type="OrthoDB" id="6500128at2759"/>
<dbReference type="GO" id="GO:0016887">
    <property type="term" value="F:ATP hydrolysis activity"/>
    <property type="evidence" value="ECO:0007669"/>
    <property type="project" value="InterPro"/>
</dbReference>
<keyword evidence="8 9" id="KW-0472">Membrane</keyword>
<feature type="domain" description="ABC transporter" evidence="10">
    <location>
        <begin position="580"/>
        <end position="811"/>
    </location>
</feature>
<dbReference type="PANTHER" id="PTHR24223">
    <property type="entry name" value="ATP-BINDING CASSETTE SUB-FAMILY C"/>
    <property type="match status" value="1"/>
</dbReference>
<evidence type="ECO:0000256" key="8">
    <source>
        <dbReference type="ARBA" id="ARBA00023136"/>
    </source>
</evidence>
<comment type="subcellular location">
    <subcellularLocation>
        <location evidence="1">Cell membrane</location>
        <topology evidence="1">Multi-pass membrane protein</topology>
    </subcellularLocation>
</comment>
<feature type="transmembrane region" description="Helical" evidence="9">
    <location>
        <begin position="394"/>
        <end position="417"/>
    </location>
</feature>
<keyword evidence="5" id="KW-0547">Nucleotide-binding</keyword>
<dbReference type="InterPro" id="IPR027417">
    <property type="entry name" value="P-loop_NTPase"/>
</dbReference>
<sequence>MACPPTSDRTFGPRVNQSCRPFDFTLQFEDVVFTCIPTALFLLLSLPEIFLLLKKPPNWFTALLGVLSAQLSFLALRLLHQRLKTSASLAGDVLSCIATVAASFISVASHRQSLRPSSLLAVYLSASSIFGIARLRTIWLLQSVRPETGAITAVFSFTVFSLFLESIEGKEIPLLEEHGKRTREMQSGLWARTCFTWLVTTFWLGHTKIIVLKDLPNLDAKLESSMLHKNLMSTWVKYDHGGRYALLGASLHSCLPSLLSTVIPRLCLTAFTFSQSFLINATVTYVSHGDGSSNASYGKGLIGAWMLVYLRMAVSNSIFQYQNLRFVTRLRGGLTALVYQRTLQTRAADMGDVTAVTLMGTDVGRIANGMSMLTEVGASLLDIAIGCWLLERQLWLACLAPVILILASIMVTSKVVASAGSTQRQWVEKVQERLKVTSAMLDNIKEDEIRTSRSFRKILVTTLILSLTPINLAPVVTLAAYVIISVYKTNLTLLTGQAFTSISLITLVTTPVIVFVQTLPMVLQCVGTYDRIQEFYKYSTDSGDEAHGEDYSQEYHRDADVKLYNINPVQNVIHGSIASLKSASFAWIKGGPPALMNINTTIEQCVITVLIGPAGSGKSAFLNMLLGEMATHPHSIDAPTMLQQYRTFLAYCAQEPWLENKTIRQNIIGPLPFDDQWYEAVSWSCGLNVDLDQMDHGDQTQVGSRGLALSGGQKHRIALARAIYSRANTILLDDVFSGSDAKLVTEVSSRLLGPDGLLRTSKTTVILATHNPIIMRLADAVIVFQEGMISEAGTLTDLRKQDGYFSKIAMPPFEKTKLPNVQTTDLVHRTTNNLPQAEHTVQQPAIDVDARRRNGDFSVYRYYLTASGLFAVSLHVTFMVIWIFCTEFPTVWIKWWSETNEKHANQNVGMYIAVYAMLGVVATVGACLAAWSGIVTIISNSASHMHSDLLQATLKFSQDLELIDMDLPTTMINYSSTAISCLTKVIIIAVFSKYLSIAVPFMAVILYFLQRFYLQTSRQLRLLGIEAKAPLYACFTESMTGSVTIRAFNWGSYYQHQTYKLIDESQRSEYMLSCVQYCLGFVLEILTTAIAVALIAITIILKDRFSAGSVGVSLVLVVGFSETLNRLIKTWTKLESSIGAVARVKRFLDQTESEDSGLLSLEPPLRWPTAGAITIRRLSAAYRQGATEVLENVSMAVEPGQHIAICGSSGSGKSSFILSLLRLIGIKDGEILIDGVDISEMACEHLRRSINVIPQEPFLLPGSLRLNIDPYADTSDDKIIKALERVGLWSQCKDQGGLDMELDPTAWSTGQRQVICFARAMVRNCMILVLDEAMSSVDSETEILMQDIIDSEFKHCTVISIMHRLRHVRSYDKVAILDNGSLFEFDNPSTLLAASARFAELYNSSTH</sequence>
<evidence type="ECO:0000256" key="6">
    <source>
        <dbReference type="ARBA" id="ARBA00022840"/>
    </source>
</evidence>
<gene>
    <name evidence="12" type="ORF">K431DRAFT_336228</name>
</gene>
<evidence type="ECO:0000256" key="4">
    <source>
        <dbReference type="ARBA" id="ARBA00022692"/>
    </source>
</evidence>
<evidence type="ECO:0000313" key="12">
    <source>
        <dbReference type="EMBL" id="KAF2725176.1"/>
    </source>
</evidence>
<dbReference type="CDD" id="cd18580">
    <property type="entry name" value="ABC_6TM_ABCC_D2"/>
    <property type="match status" value="1"/>
</dbReference>
<reference evidence="12" key="1">
    <citation type="journal article" date="2020" name="Stud. Mycol.">
        <title>101 Dothideomycetes genomes: a test case for predicting lifestyles and emergence of pathogens.</title>
        <authorList>
            <person name="Haridas S."/>
            <person name="Albert R."/>
            <person name="Binder M."/>
            <person name="Bloem J."/>
            <person name="Labutti K."/>
            <person name="Salamov A."/>
            <person name="Andreopoulos B."/>
            <person name="Baker S."/>
            <person name="Barry K."/>
            <person name="Bills G."/>
            <person name="Bluhm B."/>
            <person name="Cannon C."/>
            <person name="Castanera R."/>
            <person name="Culley D."/>
            <person name="Daum C."/>
            <person name="Ezra D."/>
            <person name="Gonzalez J."/>
            <person name="Henrissat B."/>
            <person name="Kuo A."/>
            <person name="Liang C."/>
            <person name="Lipzen A."/>
            <person name="Lutzoni F."/>
            <person name="Magnuson J."/>
            <person name="Mondo S."/>
            <person name="Nolan M."/>
            <person name="Ohm R."/>
            <person name="Pangilinan J."/>
            <person name="Park H.-J."/>
            <person name="Ramirez L."/>
            <person name="Alfaro M."/>
            <person name="Sun H."/>
            <person name="Tritt A."/>
            <person name="Yoshinaga Y."/>
            <person name="Zwiers L.-H."/>
            <person name="Turgeon B."/>
            <person name="Goodwin S."/>
            <person name="Spatafora J."/>
            <person name="Crous P."/>
            <person name="Grigoriev I."/>
        </authorList>
    </citation>
    <scope>NUCLEOTIDE SEQUENCE</scope>
    <source>
        <strain evidence="12">CBS 116435</strain>
    </source>
</reference>
<feature type="transmembrane region" description="Helical" evidence="9">
    <location>
        <begin position="60"/>
        <end position="80"/>
    </location>
</feature>
<feature type="transmembrane region" description="Helical" evidence="9">
    <location>
        <begin position="862"/>
        <end position="884"/>
    </location>
</feature>
<evidence type="ECO:0000256" key="7">
    <source>
        <dbReference type="ARBA" id="ARBA00022989"/>
    </source>
</evidence>
<evidence type="ECO:0000256" key="9">
    <source>
        <dbReference type="SAM" id="Phobius"/>
    </source>
</evidence>
<evidence type="ECO:0000259" key="11">
    <source>
        <dbReference type="PROSITE" id="PS50929"/>
    </source>
</evidence>
<dbReference type="PROSITE" id="PS50929">
    <property type="entry name" value="ABC_TM1F"/>
    <property type="match status" value="1"/>
</dbReference>
<keyword evidence="6" id="KW-0067">ATP-binding</keyword>
<dbReference type="GO" id="GO:0005886">
    <property type="term" value="C:plasma membrane"/>
    <property type="evidence" value="ECO:0007669"/>
    <property type="project" value="UniProtKB-SubCell"/>
</dbReference>
<evidence type="ECO:0000259" key="10">
    <source>
        <dbReference type="PROSITE" id="PS50893"/>
    </source>
</evidence>
<name>A0A9P4UTW7_9PEZI</name>
<dbReference type="InterPro" id="IPR050173">
    <property type="entry name" value="ABC_transporter_C-like"/>
</dbReference>
<proteinExistence type="predicted"/>
<feature type="transmembrane region" description="Helical" evidence="9">
    <location>
        <begin position="1077"/>
        <end position="1101"/>
    </location>
</feature>
<evidence type="ECO:0000256" key="5">
    <source>
        <dbReference type="ARBA" id="ARBA00022741"/>
    </source>
</evidence>
<dbReference type="PROSITE" id="PS50893">
    <property type="entry name" value="ABC_TRANSPORTER_2"/>
    <property type="match status" value="2"/>
</dbReference>
<dbReference type="Proteomes" id="UP000799441">
    <property type="component" value="Unassembled WGS sequence"/>
</dbReference>
<dbReference type="InterPro" id="IPR036640">
    <property type="entry name" value="ABC1_TM_sf"/>
</dbReference>
<feature type="transmembrane region" description="Helical" evidence="9">
    <location>
        <begin position="120"/>
        <end position="142"/>
    </location>
</feature>
<feature type="transmembrane region" description="Helical" evidence="9">
    <location>
        <begin position="86"/>
        <end position="108"/>
    </location>
</feature>
<feature type="transmembrane region" description="Helical" evidence="9">
    <location>
        <begin position="912"/>
        <end position="938"/>
    </location>
</feature>
<comment type="caution">
    <text evidence="12">The sequence shown here is derived from an EMBL/GenBank/DDBJ whole genome shotgun (WGS) entry which is preliminary data.</text>
</comment>
<dbReference type="SUPFAM" id="SSF52540">
    <property type="entry name" value="P-loop containing nucleoside triphosphate hydrolases"/>
    <property type="match status" value="2"/>
</dbReference>
<feature type="transmembrane region" description="Helical" evidence="9">
    <location>
        <begin position="148"/>
        <end position="167"/>
    </location>
</feature>
<dbReference type="SUPFAM" id="SSF90123">
    <property type="entry name" value="ABC transporter transmembrane region"/>
    <property type="match status" value="2"/>
</dbReference>
<feature type="transmembrane region" description="Helical" evidence="9">
    <location>
        <begin position="971"/>
        <end position="991"/>
    </location>
</feature>
<dbReference type="Gene3D" id="3.40.50.300">
    <property type="entry name" value="P-loop containing nucleotide triphosphate hydrolases"/>
    <property type="match status" value="2"/>
</dbReference>
<evidence type="ECO:0000256" key="1">
    <source>
        <dbReference type="ARBA" id="ARBA00004651"/>
    </source>
</evidence>
<evidence type="ECO:0000313" key="13">
    <source>
        <dbReference type="Proteomes" id="UP000799441"/>
    </source>
</evidence>
<dbReference type="InterPro" id="IPR011527">
    <property type="entry name" value="ABC1_TM_dom"/>
</dbReference>
<dbReference type="Gene3D" id="1.20.1560.10">
    <property type="entry name" value="ABC transporter type 1, transmembrane domain"/>
    <property type="match status" value="2"/>
</dbReference>
<dbReference type="EMBL" id="MU003768">
    <property type="protein sequence ID" value="KAF2725176.1"/>
    <property type="molecule type" value="Genomic_DNA"/>
</dbReference>
<accession>A0A9P4UTW7</accession>
<feature type="transmembrane region" description="Helical" evidence="9">
    <location>
        <begin position="997"/>
        <end position="1014"/>
    </location>
</feature>
<dbReference type="Pfam" id="PF00664">
    <property type="entry name" value="ABC_membrane"/>
    <property type="match status" value="1"/>
</dbReference>
<dbReference type="GO" id="GO:0005524">
    <property type="term" value="F:ATP binding"/>
    <property type="evidence" value="ECO:0007669"/>
    <property type="project" value="UniProtKB-KW"/>
</dbReference>
<feature type="transmembrane region" description="Helical" evidence="9">
    <location>
        <begin position="31"/>
        <end position="53"/>
    </location>
</feature>
<dbReference type="InterPro" id="IPR044726">
    <property type="entry name" value="ABCC_6TM_D2"/>
</dbReference>
<feature type="transmembrane region" description="Helical" evidence="9">
    <location>
        <begin position="496"/>
        <end position="516"/>
    </location>
</feature>
<feature type="transmembrane region" description="Helical" evidence="9">
    <location>
        <begin position="188"/>
        <end position="205"/>
    </location>
</feature>
<dbReference type="SMART" id="SM00382">
    <property type="entry name" value="AAA"/>
    <property type="match status" value="2"/>
</dbReference>
<feature type="domain" description="ABC transmembrane type-1" evidence="11">
    <location>
        <begin position="878"/>
        <end position="1136"/>
    </location>
</feature>
<dbReference type="GO" id="GO:0140359">
    <property type="term" value="F:ABC-type transporter activity"/>
    <property type="evidence" value="ECO:0007669"/>
    <property type="project" value="InterPro"/>
</dbReference>